<proteinExistence type="predicted"/>
<reference evidence="3 4" key="1">
    <citation type="journal article" date="2011" name="Extremophiles">
        <title>Genomic analysis of Acidianus hospitalis W1 a host for studying crenarchaeal virus and plasmid life cycles.</title>
        <authorList>
            <person name="You X.Y."/>
            <person name="Liu C."/>
            <person name="Wang S.Y."/>
            <person name="Jiang C.Y."/>
            <person name="Shah S.A."/>
            <person name="Prangishvili D."/>
            <person name="She Q."/>
            <person name="Liu S.J."/>
            <person name="Garrett R.A."/>
        </authorList>
    </citation>
    <scope>NUCLEOTIDE SEQUENCE [LARGE SCALE GENOMIC DNA]</scope>
    <source>
        <strain evidence="3 4">W1</strain>
    </source>
</reference>
<feature type="transmembrane region" description="Helical" evidence="2">
    <location>
        <begin position="836"/>
        <end position="856"/>
    </location>
</feature>
<keyword evidence="2" id="KW-0472">Membrane</keyword>
<dbReference type="EMBL" id="CP002535">
    <property type="protein sequence ID" value="AEE93103.1"/>
    <property type="molecule type" value="Genomic_DNA"/>
</dbReference>
<feature type="region of interest" description="Disordered" evidence="1">
    <location>
        <begin position="793"/>
        <end position="826"/>
    </location>
</feature>
<keyword evidence="2" id="KW-0812">Transmembrane</keyword>
<dbReference type="AlphaFoldDB" id="F4B4T8"/>
<evidence type="ECO:0000313" key="3">
    <source>
        <dbReference type="EMBL" id="AEE93103.1"/>
    </source>
</evidence>
<name>F4B4T8_ACIHW</name>
<accession>F4B4T8</accession>
<dbReference type="eggNOG" id="arCOG03671">
    <property type="taxonomic scope" value="Archaea"/>
</dbReference>
<dbReference type="STRING" id="933801.Ahos_0211"/>
<dbReference type="Proteomes" id="UP000008458">
    <property type="component" value="Chromosome"/>
</dbReference>
<keyword evidence="2" id="KW-1133">Transmembrane helix</keyword>
<evidence type="ECO:0000313" key="4">
    <source>
        <dbReference type="Proteomes" id="UP000008458"/>
    </source>
</evidence>
<evidence type="ECO:0000256" key="1">
    <source>
        <dbReference type="SAM" id="MobiDB-lite"/>
    </source>
</evidence>
<gene>
    <name evidence="3" type="ordered locus">Ahos_0211</name>
</gene>
<protein>
    <submittedName>
        <fullName evidence="3">Uncharacterized protein</fullName>
    </submittedName>
</protein>
<dbReference type="KEGG" id="aho:Ahos_0211"/>
<organism evidence="3 4">
    <name type="scientific">Acidianus hospitalis (strain W1)</name>
    <dbReference type="NCBI Taxonomy" id="933801"/>
    <lineage>
        <taxon>Archaea</taxon>
        <taxon>Thermoproteota</taxon>
        <taxon>Thermoprotei</taxon>
        <taxon>Sulfolobales</taxon>
        <taxon>Sulfolobaceae</taxon>
        <taxon>Acidianus</taxon>
    </lineage>
</organism>
<reference key="2">
    <citation type="journal article" date="2011" name="Extremophiles">
        <title>Genomic analyses of Acidianus hospitalis W1 a host for studying crenarchaeal virus and plasmid life cycles.</title>
        <authorList>
            <person name="You X.Y."/>
            <person name="Liu C."/>
            <person name="Wang S.Y."/>
            <person name="Jiang C.Y."/>
            <person name="Shah S.A."/>
            <person name="Prangishvili D."/>
            <person name="Liu S.J."/>
            <person name="Garrett R.A."/>
        </authorList>
    </citation>
    <scope>NUCLEOTIDE SEQUENCE</scope>
    <source>
        <strain>W1</strain>
    </source>
</reference>
<dbReference type="HOGENOM" id="CLU_332793_0_0_2"/>
<evidence type="ECO:0000256" key="2">
    <source>
        <dbReference type="SAM" id="Phobius"/>
    </source>
</evidence>
<keyword evidence="4" id="KW-1185">Reference proteome</keyword>
<sequence length="859" mass="96540">MVKKLIIPIILILISIILVELIQSFSFTTVENLNVNMTHRTHRLSGCNFIQLVPTTQYYNYVGYNKTRLIYCNLWYFNIRGLEVNVTTTPKCMIIISNQSILAIGYIVPGYYKEISVDYSYNLQGAFGVFLKIFCYTGGCLQENMLNSIVIAFYKPPTAHPPDAVFCYNVTFPVIINGTETSVEFGVYKSPVHLFYIPYTSLFGNITLYVNYFTENAGYDKPYFIGIFNHAAISTEKGAVAKAIVYNWFIIQCRKVPTPPMPIILKNGILHVKNETYVAQNSRIMKPQSINCIKAVSNCSNSLAYVESNFSIVRMEFDIINGENFFGAKISSSPTLFMFLYSSVEKNSSCVVYIPLIVNGKTEIVKFYEIKCGDIIYLYPQNNIEGCVTINFKVLETYFHLTEVKEISIGDVYPGFSINFVMSYQEVSPIKAKIRLNSEVPFYYINGTKYYTNETYQVCVPAIICIPNNLTVDLTRYLLKCVKICNLTLPDKLILGCGCYNITANYNIQYYLSVPFNLTGSVNGEKTIISSGWYNAGEVIQIENTTYYPCEYERYIITSIKPSSTFVINSPINVSVSFIVQFYICVKSNIILHALINGTNNTLTSGWYNAGDVIHVENITYYSCPFTRFILISVNPATSFTLDSHMVITANWLEQFYVSVNCETIAIINCRNSTFKSGYYNDGTTIKINQYQYINSTERLLILMVSPKNYCIVVNSPINVTLSKILQYYVCIVLPNGTIKGWFNVSSTITLPQKIEVNGVTYVLKGSNQIIISHSGVIKPCYLVQQCTSTTTRTSTTTSTTSTESTTSTSTTSSSTIPSTTTQSTPSQITHVSTSVYLPIVISVMIAIVIGAAILIKRK</sequence>